<reference evidence="2" key="1">
    <citation type="submission" date="2019-08" db="EMBL/GenBank/DDBJ databases">
        <authorList>
            <person name="Kucharzyk K."/>
            <person name="Murdoch R.W."/>
            <person name="Higgins S."/>
            <person name="Loffler F."/>
        </authorList>
    </citation>
    <scope>NUCLEOTIDE SEQUENCE</scope>
</reference>
<accession>A0A645CMZ4</accession>
<feature type="transmembrane region" description="Helical" evidence="1">
    <location>
        <begin position="59"/>
        <end position="80"/>
    </location>
</feature>
<dbReference type="AlphaFoldDB" id="A0A645CMZ4"/>
<comment type="caution">
    <text evidence="2">The sequence shown here is derived from an EMBL/GenBank/DDBJ whole genome shotgun (WGS) entry which is preliminary data.</text>
</comment>
<keyword evidence="1" id="KW-1133">Transmembrane helix</keyword>
<evidence type="ECO:0008006" key="3">
    <source>
        <dbReference type="Google" id="ProtNLM"/>
    </source>
</evidence>
<name>A0A645CMZ4_9ZZZZ</name>
<evidence type="ECO:0000256" key="1">
    <source>
        <dbReference type="SAM" id="Phobius"/>
    </source>
</evidence>
<proteinExistence type="predicted"/>
<protein>
    <recommendedName>
        <fullName evidence="3">ABC-2 type transporter domain-containing protein</fullName>
    </recommendedName>
</protein>
<keyword evidence="1" id="KW-0812">Transmembrane</keyword>
<feature type="transmembrane region" description="Helical" evidence="1">
    <location>
        <begin position="12"/>
        <end position="39"/>
    </location>
</feature>
<dbReference type="EMBL" id="VSSQ01028630">
    <property type="protein sequence ID" value="MPM78420.1"/>
    <property type="molecule type" value="Genomic_DNA"/>
</dbReference>
<organism evidence="2">
    <name type="scientific">bioreactor metagenome</name>
    <dbReference type="NCBI Taxonomy" id="1076179"/>
    <lineage>
        <taxon>unclassified sequences</taxon>
        <taxon>metagenomes</taxon>
        <taxon>ecological metagenomes</taxon>
    </lineage>
</organism>
<sequence length="97" mass="11122">MSGSFVEYLEMPIAILCGFMFPIRVLPGWVQIISGGIPIRWSLEAMNESLLGNFSLTYLASRWIFSIILSFFILMITRWLQDKVHDHIRVTGELSSI</sequence>
<gene>
    <name evidence="2" type="ORF">SDC9_125431</name>
</gene>
<evidence type="ECO:0000313" key="2">
    <source>
        <dbReference type="EMBL" id="MPM78420.1"/>
    </source>
</evidence>
<keyword evidence="1" id="KW-0472">Membrane</keyword>